<comment type="caution">
    <text evidence="1">The sequence shown here is derived from an EMBL/GenBank/DDBJ whole genome shotgun (WGS) entry which is preliminary data.</text>
</comment>
<protein>
    <submittedName>
        <fullName evidence="1">Uncharacterized protein</fullName>
    </submittedName>
</protein>
<evidence type="ECO:0000313" key="1">
    <source>
        <dbReference type="EMBL" id="ELY52519.1"/>
    </source>
</evidence>
<dbReference type="Proteomes" id="UP000011602">
    <property type="component" value="Unassembled WGS sequence"/>
</dbReference>
<proteinExistence type="predicted"/>
<dbReference type="PROSITE" id="PS51257">
    <property type="entry name" value="PROKAR_LIPOPROTEIN"/>
    <property type="match status" value="1"/>
</dbReference>
<evidence type="ECO:0000313" key="2">
    <source>
        <dbReference type="Proteomes" id="UP000011602"/>
    </source>
</evidence>
<accession>L9WSS8</accession>
<keyword evidence="2" id="KW-1185">Reference proteome</keyword>
<dbReference type="AlphaFoldDB" id="L9WSS8"/>
<dbReference type="RefSeq" id="WP_007260416.1">
    <property type="nucleotide sequence ID" value="NZ_AOHZ01000075.1"/>
</dbReference>
<reference evidence="1 2" key="1">
    <citation type="journal article" date="2014" name="PLoS Genet.">
        <title>Phylogenetically driven sequencing of extremely halophilic archaea reveals strategies for static and dynamic osmo-response.</title>
        <authorList>
            <person name="Becker E.A."/>
            <person name="Seitzer P.M."/>
            <person name="Tritt A."/>
            <person name="Larsen D."/>
            <person name="Krusor M."/>
            <person name="Yao A.I."/>
            <person name="Wu D."/>
            <person name="Madern D."/>
            <person name="Eisen J.A."/>
            <person name="Darling A.E."/>
            <person name="Facciotti M.T."/>
        </authorList>
    </citation>
    <scope>NUCLEOTIDE SEQUENCE [LARGE SCALE GENOMIC DNA]</scope>
    <source>
        <strain evidence="1 2">JCM 12255</strain>
    </source>
</reference>
<organism evidence="1 2">
    <name type="scientific">Natronolimnohabitans innermongolicus JCM 12255</name>
    <dbReference type="NCBI Taxonomy" id="1227499"/>
    <lineage>
        <taxon>Archaea</taxon>
        <taxon>Methanobacteriati</taxon>
        <taxon>Methanobacteriota</taxon>
        <taxon>Stenosarchaea group</taxon>
        <taxon>Halobacteria</taxon>
        <taxon>Halobacteriales</taxon>
        <taxon>Natrialbaceae</taxon>
        <taxon>Natronolimnohabitans</taxon>
    </lineage>
</organism>
<dbReference type="OrthoDB" id="387145at2157"/>
<gene>
    <name evidence="1" type="ORF">C493_15760</name>
</gene>
<sequence>MNRRELVSAIGAGTAAGMAGCTALFEEDAAVELLRVGVINWTDEATAVQVRVILGEAVVEEVTYEFEPEDSGRVLDCTWPSDPGHFVVAARLDADDEWEERDVTDPDESCAAVHVMVHQTTTPPSMPVSRECEFHADNC</sequence>
<dbReference type="EMBL" id="AOHZ01000075">
    <property type="protein sequence ID" value="ELY52519.1"/>
    <property type="molecule type" value="Genomic_DNA"/>
</dbReference>
<dbReference type="eggNOG" id="arCOG11189">
    <property type="taxonomic scope" value="Archaea"/>
</dbReference>
<name>L9WSS8_9EURY</name>